<comment type="caution">
    <text evidence="1">The sequence shown here is derived from an EMBL/GenBank/DDBJ whole genome shotgun (WGS) entry which is preliminary data.</text>
</comment>
<accession>A0ABQ1EGF3</accession>
<dbReference type="Proteomes" id="UP000663802">
    <property type="component" value="Unassembled WGS sequence"/>
</dbReference>
<name>A0ABQ1EGF3_9CLOT</name>
<organism evidence="1 2">
    <name type="scientific">Clostridium zeae</name>
    <dbReference type="NCBI Taxonomy" id="2759022"/>
    <lineage>
        <taxon>Bacteria</taxon>
        <taxon>Bacillati</taxon>
        <taxon>Bacillota</taxon>
        <taxon>Clostridia</taxon>
        <taxon>Eubacteriales</taxon>
        <taxon>Clostridiaceae</taxon>
        <taxon>Clostridium</taxon>
    </lineage>
</organism>
<dbReference type="EMBL" id="BMBA01000008">
    <property type="protein sequence ID" value="GFZ33908.1"/>
    <property type="molecule type" value="Genomic_DNA"/>
</dbReference>
<protein>
    <submittedName>
        <fullName evidence="1">Uncharacterized protein</fullName>
    </submittedName>
</protein>
<sequence length="56" mass="6754">MSELLELNDFFRWNGVKTVLFERSEFTVLVMEYDKIILILCVSSLKHWMYNHLIST</sequence>
<evidence type="ECO:0000313" key="1">
    <source>
        <dbReference type="EMBL" id="GFZ33908.1"/>
    </source>
</evidence>
<evidence type="ECO:0000313" key="2">
    <source>
        <dbReference type="Proteomes" id="UP000663802"/>
    </source>
</evidence>
<proteinExistence type="predicted"/>
<reference evidence="1 2" key="1">
    <citation type="journal article" date="2021" name="Int. J. Syst. Evol. Microbiol.">
        <title>Clostridium zeae sp. nov., isolated from corn silage.</title>
        <authorList>
            <person name="Kobayashi H."/>
            <person name="Tanizawa Y."/>
            <person name="Yagura M."/>
            <person name="Sakamoto M."/>
            <person name="Ohkuma M."/>
            <person name="Tohno M."/>
        </authorList>
    </citation>
    <scope>NUCLEOTIDE SEQUENCE [LARGE SCALE GENOMIC DNA]</scope>
    <source>
        <strain evidence="1 2">CSC2</strain>
    </source>
</reference>
<gene>
    <name evidence="1" type="ORF">CSC2_44340</name>
</gene>
<keyword evidence="2" id="KW-1185">Reference proteome</keyword>
<dbReference type="RefSeq" id="WP_206872425.1">
    <property type="nucleotide sequence ID" value="NZ_BMBA01000008.1"/>
</dbReference>